<gene>
    <name evidence="1" type="ORF">AKJ09_08567</name>
</gene>
<evidence type="ECO:0000313" key="2">
    <source>
        <dbReference type="Proteomes" id="UP000064967"/>
    </source>
</evidence>
<accession>A0A0K1Q850</accession>
<sequence length="75" mass="8087">MLGFVRVLIGGHVHELAVQGVTIEKDSNANVGGFFVADDQLGILVDETAAPTEIQAQIERGTAEAVQHLSRRYLN</sequence>
<dbReference type="EMBL" id="CP012333">
    <property type="protein sequence ID" value="AKV01904.1"/>
    <property type="molecule type" value="Genomic_DNA"/>
</dbReference>
<organism evidence="1 2">
    <name type="scientific">Labilithrix luteola</name>
    <dbReference type="NCBI Taxonomy" id="1391654"/>
    <lineage>
        <taxon>Bacteria</taxon>
        <taxon>Pseudomonadati</taxon>
        <taxon>Myxococcota</taxon>
        <taxon>Polyangia</taxon>
        <taxon>Polyangiales</taxon>
        <taxon>Labilitrichaceae</taxon>
        <taxon>Labilithrix</taxon>
    </lineage>
</organism>
<dbReference type="AlphaFoldDB" id="A0A0K1Q850"/>
<evidence type="ECO:0000313" key="1">
    <source>
        <dbReference type="EMBL" id="AKV01904.1"/>
    </source>
</evidence>
<dbReference type="Proteomes" id="UP000064967">
    <property type="component" value="Chromosome"/>
</dbReference>
<keyword evidence="2" id="KW-1185">Reference proteome</keyword>
<proteinExistence type="predicted"/>
<protein>
    <submittedName>
        <fullName evidence="1">Uncharacterized protein</fullName>
    </submittedName>
</protein>
<reference evidence="1 2" key="1">
    <citation type="submission" date="2015-08" db="EMBL/GenBank/DDBJ databases">
        <authorList>
            <person name="Babu N.S."/>
            <person name="Beckwith C.J."/>
            <person name="Beseler K.G."/>
            <person name="Brison A."/>
            <person name="Carone J.V."/>
            <person name="Caskin T.P."/>
            <person name="Diamond M."/>
            <person name="Durham M.E."/>
            <person name="Foxe J.M."/>
            <person name="Go M."/>
            <person name="Henderson B.A."/>
            <person name="Jones I.B."/>
            <person name="McGettigan J.A."/>
            <person name="Micheletti S.J."/>
            <person name="Nasrallah M.E."/>
            <person name="Ortiz D."/>
            <person name="Piller C.R."/>
            <person name="Privatt S.R."/>
            <person name="Schneider S.L."/>
            <person name="Sharp S."/>
            <person name="Smith T.C."/>
            <person name="Stanton J.D."/>
            <person name="Ullery H.E."/>
            <person name="Wilson R.J."/>
            <person name="Serrano M.G."/>
            <person name="Buck G."/>
            <person name="Lee V."/>
            <person name="Wang Y."/>
            <person name="Carvalho R."/>
            <person name="Voegtly L."/>
            <person name="Shi R."/>
            <person name="Duckworth R."/>
            <person name="Johnson A."/>
            <person name="Loviza R."/>
            <person name="Walstead R."/>
            <person name="Shah Z."/>
            <person name="Kiflezghi M."/>
            <person name="Wade K."/>
            <person name="Ball S.L."/>
            <person name="Bradley K.W."/>
            <person name="Asai D.J."/>
            <person name="Bowman C.A."/>
            <person name="Russell D.A."/>
            <person name="Pope W.H."/>
            <person name="Jacobs-Sera D."/>
            <person name="Hendrix R.W."/>
            <person name="Hatfull G.F."/>
        </authorList>
    </citation>
    <scope>NUCLEOTIDE SEQUENCE [LARGE SCALE GENOMIC DNA]</scope>
    <source>
        <strain evidence="1 2">DSM 27648</strain>
    </source>
</reference>
<dbReference type="STRING" id="1391654.AKJ09_08567"/>
<dbReference type="KEGG" id="llu:AKJ09_08567"/>
<name>A0A0K1Q850_9BACT</name>